<accession>A0A0E0G9Y5</accession>
<feature type="compositionally biased region" description="Basic and acidic residues" evidence="1">
    <location>
        <begin position="116"/>
        <end position="126"/>
    </location>
</feature>
<reference evidence="2" key="1">
    <citation type="submission" date="2015-04" db="UniProtKB">
        <authorList>
            <consortium name="EnsemblPlants"/>
        </authorList>
    </citation>
    <scope>IDENTIFICATION</scope>
    <source>
        <strain evidence="2">SL10</strain>
    </source>
</reference>
<protein>
    <submittedName>
        <fullName evidence="2">Uncharacterized protein</fullName>
    </submittedName>
</protein>
<feature type="region of interest" description="Disordered" evidence="1">
    <location>
        <begin position="102"/>
        <end position="126"/>
    </location>
</feature>
<dbReference type="AlphaFoldDB" id="A0A0E0G9Y5"/>
<evidence type="ECO:0000313" key="3">
    <source>
        <dbReference type="Proteomes" id="UP000006591"/>
    </source>
</evidence>
<name>A0A0E0G9Y5_ORYNI</name>
<feature type="compositionally biased region" description="Basic and acidic residues" evidence="1">
    <location>
        <begin position="16"/>
        <end position="30"/>
    </location>
</feature>
<dbReference type="Gramene" id="ONIVA02G27070.1">
    <property type="protein sequence ID" value="ONIVA02G27070.1"/>
    <property type="gene ID" value="ONIVA02G27070"/>
</dbReference>
<feature type="region of interest" description="Disordered" evidence="1">
    <location>
        <begin position="1"/>
        <end position="42"/>
    </location>
</feature>
<evidence type="ECO:0000256" key="1">
    <source>
        <dbReference type="SAM" id="MobiDB-lite"/>
    </source>
</evidence>
<keyword evidence="3" id="KW-1185">Reference proteome</keyword>
<sequence length="168" mass="18034">MALTISTGGEEVGSVRQERRRASAADDRRCGGGGNNKGEGEAVVAEAAGVEEGVGGRRRAKQEKGRQWRANSRCGCISSAAAPHCGRVERAVEHWHQGGAARYGRQPVGEQLGAGDGRRQRGEELRMGGGWRGSSWPPHFHLWHEPLEGLRMVLVVVTGEATHIHDTG</sequence>
<dbReference type="HOGENOM" id="CLU_1589090_0_0_1"/>
<proteinExistence type="predicted"/>
<dbReference type="EnsemblPlants" id="ONIVA02G27070.1">
    <property type="protein sequence ID" value="ONIVA02G27070.1"/>
    <property type="gene ID" value="ONIVA02G27070"/>
</dbReference>
<evidence type="ECO:0000313" key="2">
    <source>
        <dbReference type="EnsemblPlants" id="ONIVA02G27070.1"/>
    </source>
</evidence>
<organism evidence="2">
    <name type="scientific">Oryza nivara</name>
    <name type="common">Indian wild rice</name>
    <name type="synonym">Oryza sativa f. spontanea</name>
    <dbReference type="NCBI Taxonomy" id="4536"/>
    <lineage>
        <taxon>Eukaryota</taxon>
        <taxon>Viridiplantae</taxon>
        <taxon>Streptophyta</taxon>
        <taxon>Embryophyta</taxon>
        <taxon>Tracheophyta</taxon>
        <taxon>Spermatophyta</taxon>
        <taxon>Magnoliopsida</taxon>
        <taxon>Liliopsida</taxon>
        <taxon>Poales</taxon>
        <taxon>Poaceae</taxon>
        <taxon>BOP clade</taxon>
        <taxon>Oryzoideae</taxon>
        <taxon>Oryzeae</taxon>
        <taxon>Oryzinae</taxon>
        <taxon>Oryza</taxon>
    </lineage>
</organism>
<reference evidence="2" key="2">
    <citation type="submission" date="2018-04" db="EMBL/GenBank/DDBJ databases">
        <title>OnivRS2 (Oryza nivara Reference Sequence Version 2).</title>
        <authorList>
            <person name="Zhang J."/>
            <person name="Kudrna D."/>
            <person name="Lee S."/>
            <person name="Talag J."/>
            <person name="Rajasekar S."/>
            <person name="Welchert J."/>
            <person name="Hsing Y.-I."/>
            <person name="Wing R.A."/>
        </authorList>
    </citation>
    <scope>NUCLEOTIDE SEQUENCE [LARGE SCALE GENOMIC DNA]</scope>
    <source>
        <strain evidence="2">SL10</strain>
    </source>
</reference>
<dbReference type="Proteomes" id="UP000006591">
    <property type="component" value="Chromosome 2"/>
</dbReference>